<dbReference type="AlphaFoldDB" id="A0AAN9I3T5"/>
<evidence type="ECO:0000313" key="2">
    <source>
        <dbReference type="EMBL" id="KAK7264862.1"/>
    </source>
</evidence>
<evidence type="ECO:0000313" key="3">
    <source>
        <dbReference type="Proteomes" id="UP001359559"/>
    </source>
</evidence>
<proteinExistence type="predicted"/>
<dbReference type="Proteomes" id="UP001359559">
    <property type="component" value="Unassembled WGS sequence"/>
</dbReference>
<sequence>MKSTNRFKLSLAILERKYANEERLEDYGQFKPSKSMFSRLNLRGPFVKQEEGEDHISYERKGSEVRSPHNTTRKEIRNPHQSIPMLSHSHSFNLNRSFSDP</sequence>
<feature type="compositionally biased region" description="Basic and acidic residues" evidence="1">
    <location>
        <begin position="60"/>
        <end position="78"/>
    </location>
</feature>
<organism evidence="2 3">
    <name type="scientific">Clitoria ternatea</name>
    <name type="common">Butterfly pea</name>
    <dbReference type="NCBI Taxonomy" id="43366"/>
    <lineage>
        <taxon>Eukaryota</taxon>
        <taxon>Viridiplantae</taxon>
        <taxon>Streptophyta</taxon>
        <taxon>Embryophyta</taxon>
        <taxon>Tracheophyta</taxon>
        <taxon>Spermatophyta</taxon>
        <taxon>Magnoliopsida</taxon>
        <taxon>eudicotyledons</taxon>
        <taxon>Gunneridae</taxon>
        <taxon>Pentapetalae</taxon>
        <taxon>rosids</taxon>
        <taxon>fabids</taxon>
        <taxon>Fabales</taxon>
        <taxon>Fabaceae</taxon>
        <taxon>Papilionoideae</taxon>
        <taxon>50 kb inversion clade</taxon>
        <taxon>NPAAA clade</taxon>
        <taxon>indigoferoid/millettioid clade</taxon>
        <taxon>Phaseoleae</taxon>
        <taxon>Clitoria</taxon>
    </lineage>
</organism>
<name>A0AAN9I3T5_CLITE</name>
<comment type="caution">
    <text evidence="2">The sequence shown here is derived from an EMBL/GenBank/DDBJ whole genome shotgun (WGS) entry which is preliminary data.</text>
</comment>
<feature type="compositionally biased region" description="Polar residues" evidence="1">
    <location>
        <begin position="88"/>
        <end position="101"/>
    </location>
</feature>
<protein>
    <submittedName>
        <fullName evidence="2">Uncharacterized protein</fullName>
    </submittedName>
</protein>
<evidence type="ECO:0000256" key="1">
    <source>
        <dbReference type="SAM" id="MobiDB-lite"/>
    </source>
</evidence>
<gene>
    <name evidence="2" type="ORF">RJT34_32475</name>
</gene>
<reference evidence="2 3" key="1">
    <citation type="submission" date="2024-01" db="EMBL/GenBank/DDBJ databases">
        <title>The genomes of 5 underutilized Papilionoideae crops provide insights into root nodulation and disease resistance.</title>
        <authorList>
            <person name="Yuan L."/>
        </authorList>
    </citation>
    <scope>NUCLEOTIDE SEQUENCE [LARGE SCALE GENOMIC DNA]</scope>
    <source>
        <strain evidence="2">LY-2023</strain>
        <tissue evidence="2">Leaf</tissue>
    </source>
</reference>
<dbReference type="EMBL" id="JAYKXN010000008">
    <property type="protein sequence ID" value="KAK7264862.1"/>
    <property type="molecule type" value="Genomic_DNA"/>
</dbReference>
<feature type="region of interest" description="Disordered" evidence="1">
    <location>
        <begin position="60"/>
        <end position="101"/>
    </location>
</feature>
<keyword evidence="3" id="KW-1185">Reference proteome</keyword>
<accession>A0AAN9I3T5</accession>